<protein>
    <submittedName>
        <fullName evidence="2">Uncharacterized protein</fullName>
    </submittedName>
</protein>
<reference evidence="2 3" key="1">
    <citation type="submission" date="2024-01" db="EMBL/GenBank/DDBJ databases">
        <title>Genome assemblies of Stephania.</title>
        <authorList>
            <person name="Yang L."/>
        </authorList>
    </citation>
    <scope>NUCLEOTIDE SEQUENCE [LARGE SCALE GENOMIC DNA]</scope>
    <source>
        <strain evidence="2">JXDWG</strain>
        <tissue evidence="2">Leaf</tissue>
    </source>
</reference>
<feature type="region of interest" description="Disordered" evidence="1">
    <location>
        <begin position="1"/>
        <end position="55"/>
    </location>
</feature>
<evidence type="ECO:0000313" key="2">
    <source>
        <dbReference type="EMBL" id="KAK9118179.1"/>
    </source>
</evidence>
<evidence type="ECO:0000256" key="1">
    <source>
        <dbReference type="SAM" id="MobiDB-lite"/>
    </source>
</evidence>
<accession>A0AAP0NU17</accession>
<dbReference type="EMBL" id="JBBNAG010000007">
    <property type="protein sequence ID" value="KAK9118179.1"/>
    <property type="molecule type" value="Genomic_DNA"/>
</dbReference>
<evidence type="ECO:0000313" key="3">
    <source>
        <dbReference type="Proteomes" id="UP001419268"/>
    </source>
</evidence>
<keyword evidence="3" id="KW-1185">Reference proteome</keyword>
<dbReference type="AlphaFoldDB" id="A0AAP0NU17"/>
<sequence>MEAESGVRPWRPNRPGGYGRGVSPCHRVHRGWGGEHPQPKPQRKKKKKIHNRDVS</sequence>
<proteinExistence type="predicted"/>
<name>A0AAP0NU17_9MAGN</name>
<feature type="compositionally biased region" description="Basic residues" evidence="1">
    <location>
        <begin position="41"/>
        <end position="55"/>
    </location>
</feature>
<comment type="caution">
    <text evidence="2">The sequence shown here is derived from an EMBL/GenBank/DDBJ whole genome shotgun (WGS) entry which is preliminary data.</text>
</comment>
<gene>
    <name evidence="2" type="ORF">Scep_016272</name>
</gene>
<dbReference type="Proteomes" id="UP001419268">
    <property type="component" value="Unassembled WGS sequence"/>
</dbReference>
<organism evidence="2 3">
    <name type="scientific">Stephania cephalantha</name>
    <dbReference type="NCBI Taxonomy" id="152367"/>
    <lineage>
        <taxon>Eukaryota</taxon>
        <taxon>Viridiplantae</taxon>
        <taxon>Streptophyta</taxon>
        <taxon>Embryophyta</taxon>
        <taxon>Tracheophyta</taxon>
        <taxon>Spermatophyta</taxon>
        <taxon>Magnoliopsida</taxon>
        <taxon>Ranunculales</taxon>
        <taxon>Menispermaceae</taxon>
        <taxon>Menispermoideae</taxon>
        <taxon>Cissampelideae</taxon>
        <taxon>Stephania</taxon>
    </lineage>
</organism>